<dbReference type="InParanoid" id="A0A3B5PPH3"/>
<evidence type="ECO:0000313" key="3">
    <source>
        <dbReference type="Proteomes" id="UP000002852"/>
    </source>
</evidence>
<sequence>MKPLFFCCAENTVRMSDNTVIQQLAVSNPVRPGDTATFQCSVLFDSETMACSEDFSMFWFQAKSNNTYPNMIYTDGNKHHECEKRSDSEKSCMFNYSKVVKSSDSGIFYCAVASCGKILFGNGTRLEIGRILNKGFINKGLNGYRKFLLSENENQLGPLCKHPGTLWKSQTTGMPDLQTIVNELNQP</sequence>
<dbReference type="Gene3D" id="2.60.40.10">
    <property type="entry name" value="Immunoglobulins"/>
    <property type="match status" value="1"/>
</dbReference>
<dbReference type="AlphaFoldDB" id="A0A3B5PPH3"/>
<reference evidence="3" key="1">
    <citation type="submission" date="2012-01" db="EMBL/GenBank/DDBJ databases">
        <authorList>
            <person name="Walter R."/>
            <person name="Schartl M."/>
            <person name="Warren W."/>
        </authorList>
    </citation>
    <scope>NUCLEOTIDE SEQUENCE [LARGE SCALE GENOMIC DNA]</scope>
    <source>
        <strain evidence="3">JP 163 A</strain>
    </source>
</reference>
<reference evidence="2" key="3">
    <citation type="submission" date="2025-08" db="UniProtKB">
        <authorList>
            <consortium name="Ensembl"/>
        </authorList>
    </citation>
    <scope>IDENTIFICATION</scope>
    <source>
        <strain evidence="2">JP 163 A</strain>
    </source>
</reference>
<dbReference type="PROSITE" id="PS50835">
    <property type="entry name" value="IG_LIKE"/>
    <property type="match status" value="1"/>
</dbReference>
<name>A0A3B5PPH3_XIPMA</name>
<organism evidence="2 3">
    <name type="scientific">Xiphophorus maculatus</name>
    <name type="common">Southern platyfish</name>
    <name type="synonym">Platypoecilus maculatus</name>
    <dbReference type="NCBI Taxonomy" id="8083"/>
    <lineage>
        <taxon>Eukaryota</taxon>
        <taxon>Metazoa</taxon>
        <taxon>Chordata</taxon>
        <taxon>Craniata</taxon>
        <taxon>Vertebrata</taxon>
        <taxon>Euteleostomi</taxon>
        <taxon>Actinopterygii</taxon>
        <taxon>Neopterygii</taxon>
        <taxon>Teleostei</taxon>
        <taxon>Neoteleostei</taxon>
        <taxon>Acanthomorphata</taxon>
        <taxon>Ovalentaria</taxon>
        <taxon>Atherinomorphae</taxon>
        <taxon>Cyprinodontiformes</taxon>
        <taxon>Poeciliidae</taxon>
        <taxon>Poeciliinae</taxon>
        <taxon>Xiphophorus</taxon>
    </lineage>
</organism>
<accession>A0A3B5PPH3</accession>
<proteinExistence type="predicted"/>
<dbReference type="Proteomes" id="UP000002852">
    <property type="component" value="Unassembled WGS sequence"/>
</dbReference>
<dbReference type="GeneTree" id="ENSGT01030000234530"/>
<feature type="domain" description="Ig-like" evidence="1">
    <location>
        <begin position="19"/>
        <end position="112"/>
    </location>
</feature>
<dbReference type="CDD" id="cd00099">
    <property type="entry name" value="IgV"/>
    <property type="match status" value="1"/>
</dbReference>
<protein>
    <recommendedName>
        <fullName evidence="1">Ig-like domain-containing protein</fullName>
    </recommendedName>
</protein>
<dbReference type="SUPFAM" id="SSF48726">
    <property type="entry name" value="Immunoglobulin"/>
    <property type="match status" value="1"/>
</dbReference>
<dbReference type="Ensembl" id="ENSXMAT00000033314.1">
    <property type="protein sequence ID" value="ENSXMAP00000021368.1"/>
    <property type="gene ID" value="ENSXMAG00000022659.1"/>
</dbReference>
<reference evidence="2" key="4">
    <citation type="submission" date="2025-09" db="UniProtKB">
        <authorList>
            <consortium name="Ensembl"/>
        </authorList>
    </citation>
    <scope>IDENTIFICATION</scope>
    <source>
        <strain evidence="2">JP 163 A</strain>
    </source>
</reference>
<reference evidence="3" key="2">
    <citation type="journal article" date="2013" name="Nat. Genet.">
        <title>The genome of the platyfish, Xiphophorus maculatus, provides insights into evolutionary adaptation and several complex traits.</title>
        <authorList>
            <person name="Schartl M."/>
            <person name="Walter R.B."/>
            <person name="Shen Y."/>
            <person name="Garcia T."/>
            <person name="Catchen J."/>
            <person name="Amores A."/>
            <person name="Braasch I."/>
            <person name="Chalopin D."/>
            <person name="Volff J.N."/>
            <person name="Lesch K.P."/>
            <person name="Bisazza A."/>
            <person name="Minx P."/>
            <person name="Hillier L."/>
            <person name="Wilson R.K."/>
            <person name="Fuerstenberg S."/>
            <person name="Boore J."/>
            <person name="Searle S."/>
            <person name="Postlethwait J.H."/>
            <person name="Warren W.C."/>
        </authorList>
    </citation>
    <scope>NUCLEOTIDE SEQUENCE [LARGE SCALE GENOMIC DNA]</scope>
    <source>
        <strain evidence="3">JP 163 A</strain>
    </source>
</reference>
<dbReference type="InterPro" id="IPR007110">
    <property type="entry name" value="Ig-like_dom"/>
</dbReference>
<keyword evidence="3" id="KW-1185">Reference proteome</keyword>
<dbReference type="InterPro" id="IPR036179">
    <property type="entry name" value="Ig-like_dom_sf"/>
</dbReference>
<dbReference type="InterPro" id="IPR013783">
    <property type="entry name" value="Ig-like_fold"/>
</dbReference>
<evidence type="ECO:0000259" key="1">
    <source>
        <dbReference type="PROSITE" id="PS50835"/>
    </source>
</evidence>
<dbReference type="OMA" id="HHACGSN"/>
<dbReference type="STRING" id="8083.ENSXMAP00000021368"/>
<evidence type="ECO:0000313" key="2">
    <source>
        <dbReference type="Ensembl" id="ENSXMAP00000021368.1"/>
    </source>
</evidence>